<name>A0ABW5VUR8_9MICO</name>
<comment type="caution">
    <text evidence="3">The sequence shown here is derived from an EMBL/GenBank/DDBJ whole genome shotgun (WGS) entry which is preliminary data.</text>
</comment>
<evidence type="ECO:0000313" key="3">
    <source>
        <dbReference type="EMBL" id="MFD2794677.1"/>
    </source>
</evidence>
<dbReference type="InterPro" id="IPR027417">
    <property type="entry name" value="P-loop_NTPase"/>
</dbReference>
<feature type="compositionally biased region" description="Polar residues" evidence="1">
    <location>
        <begin position="196"/>
        <end position="208"/>
    </location>
</feature>
<feature type="compositionally biased region" description="Basic and acidic residues" evidence="1">
    <location>
        <begin position="211"/>
        <end position="221"/>
    </location>
</feature>
<feature type="domain" description="ATPase AAA-type core" evidence="2">
    <location>
        <begin position="45"/>
        <end position="356"/>
    </location>
</feature>
<accession>A0ABW5VUR8</accession>
<evidence type="ECO:0000313" key="4">
    <source>
        <dbReference type="Proteomes" id="UP001597479"/>
    </source>
</evidence>
<protein>
    <submittedName>
        <fullName evidence="3">ATP/GTP-binding protein</fullName>
    </submittedName>
</protein>
<dbReference type="InterPro" id="IPR003959">
    <property type="entry name" value="ATPase_AAA_core"/>
</dbReference>
<keyword evidence="4" id="KW-1185">Reference proteome</keyword>
<dbReference type="EMBL" id="JBHUOG010000002">
    <property type="protein sequence ID" value="MFD2794677.1"/>
    <property type="molecule type" value="Genomic_DNA"/>
</dbReference>
<sequence length="421" mass="46792">MLARFEVSNFRSIADPVEISLVAIDIEREAARGVSSLGEHLLTRAAVYGSNASGKSNVLAALVWLVDAVQNSLRAWDDEIPLEPFAFDHRKDEPTEFTVDFVVDGVRFEYLLEAKRDGVVREELHHYPEGRARRVFERTGDDVTFHRSLGSGGPFVELLTPTTLLLSLARRFDLPDAARFANVFVRTQAFGKLPSRSNISSPMSNVPTTKIFDDPTNRDDQPSLFGDDLPDRRTQALDLLRLADLGIADVVVEEKEILMGRERRAGVRRRPVLLHETAQGAMPLDLSQESEGTRTWFALIAPVLEALNTGAPVVFDELDASLHPVLSAELIKIFHDQRTNPRGAQLIFSTHDTSLLTHLNRDEVWLTQKRPDGSTELGALADFAGERVRKSANLESAYLHGRYGAIPEIDPTRLRSLGLSG</sequence>
<gene>
    <name evidence="3" type="ORF">ACFS27_14055</name>
</gene>
<organism evidence="3 4">
    <name type="scientific">Promicromonospora vindobonensis</name>
    <dbReference type="NCBI Taxonomy" id="195748"/>
    <lineage>
        <taxon>Bacteria</taxon>
        <taxon>Bacillati</taxon>
        <taxon>Actinomycetota</taxon>
        <taxon>Actinomycetes</taxon>
        <taxon>Micrococcales</taxon>
        <taxon>Promicromonosporaceae</taxon>
        <taxon>Promicromonospora</taxon>
    </lineage>
</organism>
<dbReference type="PANTHER" id="PTHR40396:SF1">
    <property type="entry name" value="ATPASE AAA-TYPE CORE DOMAIN-CONTAINING PROTEIN"/>
    <property type="match status" value="1"/>
</dbReference>
<dbReference type="Pfam" id="PF13304">
    <property type="entry name" value="AAA_21"/>
    <property type="match status" value="1"/>
</dbReference>
<proteinExistence type="predicted"/>
<evidence type="ECO:0000256" key="1">
    <source>
        <dbReference type="SAM" id="MobiDB-lite"/>
    </source>
</evidence>
<feature type="region of interest" description="Disordered" evidence="1">
    <location>
        <begin position="196"/>
        <end position="228"/>
    </location>
</feature>
<dbReference type="RefSeq" id="WP_377183994.1">
    <property type="nucleotide sequence ID" value="NZ_JBHUOG010000002.1"/>
</dbReference>
<evidence type="ECO:0000259" key="2">
    <source>
        <dbReference type="Pfam" id="PF13304"/>
    </source>
</evidence>
<dbReference type="Gene3D" id="3.40.50.300">
    <property type="entry name" value="P-loop containing nucleotide triphosphate hydrolases"/>
    <property type="match status" value="2"/>
</dbReference>
<dbReference type="Proteomes" id="UP001597479">
    <property type="component" value="Unassembled WGS sequence"/>
</dbReference>
<dbReference type="PANTHER" id="PTHR40396">
    <property type="entry name" value="ATPASE-LIKE PROTEIN"/>
    <property type="match status" value="1"/>
</dbReference>
<reference evidence="4" key="1">
    <citation type="journal article" date="2019" name="Int. J. Syst. Evol. Microbiol.">
        <title>The Global Catalogue of Microorganisms (GCM) 10K type strain sequencing project: providing services to taxonomists for standard genome sequencing and annotation.</title>
        <authorList>
            <consortium name="The Broad Institute Genomics Platform"/>
            <consortium name="The Broad Institute Genome Sequencing Center for Infectious Disease"/>
            <person name="Wu L."/>
            <person name="Ma J."/>
        </authorList>
    </citation>
    <scope>NUCLEOTIDE SEQUENCE [LARGE SCALE GENOMIC DNA]</scope>
    <source>
        <strain evidence="4">CCM 7044</strain>
    </source>
</reference>
<dbReference type="SUPFAM" id="SSF52540">
    <property type="entry name" value="P-loop containing nucleoside triphosphate hydrolases"/>
    <property type="match status" value="1"/>
</dbReference>